<sequence length="701" mass="81467">MPVNYSKQRLLGSLLFGADFSYQKQMVCRDNSSFLRLLLNAIFALGKFSKIMAGNQSMARMERIENCNCCKSMLENLLATNLKMWLAKVKAGSKCYSSFEGIYDDTKLMNALFDCYGQLKFCRECVILYLNISPTTLKKMQDYVKNNPCPYRFRIKNKIRSAHYKLPAKRDFFDYIIKNRRPNTQYDKAGAPMFYLDNRFECIRLPSASDRQFIKKAEKSLVWHFNIEQLRHNRQTISSRTAHNWIKSEFPHTTLSPTQSWLCSDCKKLRKKEIARIKSNNNNKKNDDSPDPVVQLEQVQEQQNSNLQQTPVSNGYPLMIKEEVNDGNILSPYRHQELQQLQQPTQVNNNNNNCSLIIQHRIASNQAMDAYNSLCVQCQLSWAGIQQSLVLFQQQFEQIATDENVQDVAHIMKLGQMKDEYKATIDCDFQTSKSLPHYGFSRQLDENDHHQHTLQEATHRYALFNIKEHGLDQRHIYICGDDSESITHRCDYILSFLDDYIKYHLPTWIKNLVIITNRDNRSPTFINWFINLTKFGHFRFIQLVFTHPGHGGIATELMSMQFAHKFYGRDVQDVGDLAHLAKEFGIAHVLDGNGIYVWKQLLSSYGEGACNGFNYNDDVYYIYWKGEQTQVSHFSFANVNATQIDHYQHVPPVQHAASHSYAYLKRNMLLPTNTVSNNKKRKIALATDSEMSKRRTKVGHR</sequence>
<dbReference type="GeneID" id="6748848"/>
<evidence type="ECO:0000313" key="2">
    <source>
        <dbReference type="Proteomes" id="UP000009022"/>
    </source>
</evidence>
<dbReference type="EMBL" id="DS985241">
    <property type="protein sequence ID" value="EDV29238.1"/>
    <property type="molecule type" value="Genomic_DNA"/>
</dbReference>
<protein>
    <submittedName>
        <fullName evidence="1">Uncharacterized protein</fullName>
    </submittedName>
</protein>
<dbReference type="InParanoid" id="B3RII9"/>
<name>B3RII9_TRIAD</name>
<dbReference type="Proteomes" id="UP000009022">
    <property type="component" value="Unassembled WGS sequence"/>
</dbReference>
<dbReference type="RefSeq" id="XP_002108440.1">
    <property type="nucleotide sequence ID" value="XM_002108404.1"/>
</dbReference>
<proteinExistence type="predicted"/>
<organism evidence="1 2">
    <name type="scientific">Trichoplax adhaerens</name>
    <name type="common">Trichoplax reptans</name>
    <dbReference type="NCBI Taxonomy" id="10228"/>
    <lineage>
        <taxon>Eukaryota</taxon>
        <taxon>Metazoa</taxon>
        <taxon>Placozoa</taxon>
        <taxon>Uniplacotomia</taxon>
        <taxon>Trichoplacea</taxon>
        <taxon>Trichoplacidae</taxon>
        <taxon>Trichoplax</taxon>
    </lineage>
</organism>
<dbReference type="KEGG" id="tad:TRIADDRAFT_51334"/>
<reference evidence="1 2" key="1">
    <citation type="journal article" date="2008" name="Nature">
        <title>The Trichoplax genome and the nature of placozoans.</title>
        <authorList>
            <person name="Srivastava M."/>
            <person name="Begovic E."/>
            <person name="Chapman J."/>
            <person name="Putnam N.H."/>
            <person name="Hellsten U."/>
            <person name="Kawashima T."/>
            <person name="Kuo A."/>
            <person name="Mitros T."/>
            <person name="Salamov A."/>
            <person name="Carpenter M.L."/>
            <person name="Signorovitch A.Y."/>
            <person name="Moreno M.A."/>
            <person name="Kamm K."/>
            <person name="Grimwood J."/>
            <person name="Schmutz J."/>
            <person name="Shapiro H."/>
            <person name="Grigoriev I.V."/>
            <person name="Buss L.W."/>
            <person name="Schierwater B."/>
            <person name="Dellaporta S.L."/>
            <person name="Rokhsar D.S."/>
        </authorList>
    </citation>
    <scope>NUCLEOTIDE SEQUENCE [LARGE SCALE GENOMIC DNA]</scope>
    <source>
        <strain evidence="1 2">Grell-BS-1999</strain>
    </source>
</reference>
<dbReference type="CTD" id="6748848"/>
<dbReference type="HOGENOM" id="CLU_393478_0_0_1"/>
<evidence type="ECO:0000313" key="1">
    <source>
        <dbReference type="EMBL" id="EDV29238.1"/>
    </source>
</evidence>
<accession>B3RII9</accession>
<dbReference type="AlphaFoldDB" id="B3RII9"/>
<keyword evidence="2" id="KW-1185">Reference proteome</keyword>
<gene>
    <name evidence="1" type="ORF">TRIADDRAFT_51334</name>
</gene>